<dbReference type="RefSeq" id="XP_040738245.1">
    <property type="nucleotide sequence ID" value="XM_040882691.1"/>
</dbReference>
<evidence type="ECO:0000256" key="3">
    <source>
        <dbReference type="PROSITE-ProRule" id="PRU00023"/>
    </source>
</evidence>
<dbReference type="OrthoDB" id="366390at2759"/>
<feature type="repeat" description="ANK" evidence="3">
    <location>
        <begin position="213"/>
        <end position="241"/>
    </location>
</feature>
<sequence length="294" mass="33415">MFESPIQIAVVQGNEAVIKALLNPPNLQCYWPDLPQIQQALKYALFSDEDKQERIIDLLLDSISFQELHALDFEFENPQGYESICPLSWAVEQEDVKYLKRFLNKGADPNDDWRPSQSHILKAVRLQRADMVSLLVPGSEQARCIMALAWSVKLWSTSLPFDDDKRGIPRILLEKGALPDYDSFDEEIILGRSKEAYDGESFPSELLSMITPPLIMAVDYGHFELVRLLLEYGANINVRFHGTLDHGRGWTMRTPLSLAAQLGHQDIVHFLQDRGAEVPAQSELDWLKGIKTPL</sequence>
<keyword evidence="5" id="KW-1185">Reference proteome</keyword>
<keyword evidence="1" id="KW-0677">Repeat</keyword>
<dbReference type="Gene3D" id="1.25.40.20">
    <property type="entry name" value="Ankyrin repeat-containing domain"/>
    <property type="match status" value="2"/>
</dbReference>
<accession>A0A364LDD9</accession>
<comment type="caution">
    <text evidence="4">The sequence shown here is derived from an EMBL/GenBank/DDBJ whole genome shotgun (WGS) entry which is preliminary data.</text>
</comment>
<evidence type="ECO:0000313" key="5">
    <source>
        <dbReference type="Proteomes" id="UP000249363"/>
    </source>
</evidence>
<feature type="repeat" description="ANK" evidence="3">
    <location>
        <begin position="251"/>
        <end position="283"/>
    </location>
</feature>
<dbReference type="PANTHER" id="PTHR24198">
    <property type="entry name" value="ANKYRIN REPEAT AND PROTEIN KINASE DOMAIN-CONTAINING PROTEIN"/>
    <property type="match status" value="1"/>
</dbReference>
<reference evidence="4 5" key="1">
    <citation type="journal article" date="2017" name="Biotechnol. Biofuels">
        <title>Differential beta-glucosidase expression as a function of carbon source availability in Talaromyces amestolkiae: a genomic and proteomic approach.</title>
        <authorList>
            <person name="de Eugenio L.I."/>
            <person name="Mendez-Liter J.A."/>
            <person name="Nieto-Dominguez M."/>
            <person name="Alonso L."/>
            <person name="Gil-Munoz J."/>
            <person name="Barriuso J."/>
            <person name="Prieto A."/>
            <person name="Martinez M.J."/>
        </authorList>
    </citation>
    <scope>NUCLEOTIDE SEQUENCE [LARGE SCALE GENOMIC DNA]</scope>
    <source>
        <strain evidence="4 5">CIB</strain>
    </source>
</reference>
<dbReference type="AlphaFoldDB" id="A0A364LDD9"/>
<evidence type="ECO:0000313" key="4">
    <source>
        <dbReference type="EMBL" id="RAO73731.1"/>
    </source>
</evidence>
<name>A0A364LDD9_TALAM</name>
<protein>
    <submittedName>
        <fullName evidence="4">Uncharacterized protein</fullName>
    </submittedName>
</protein>
<dbReference type="InterPro" id="IPR002110">
    <property type="entry name" value="Ankyrin_rpt"/>
</dbReference>
<dbReference type="PROSITE" id="PS50088">
    <property type="entry name" value="ANK_REPEAT"/>
    <property type="match status" value="2"/>
</dbReference>
<dbReference type="Proteomes" id="UP000249363">
    <property type="component" value="Unassembled WGS sequence"/>
</dbReference>
<dbReference type="EMBL" id="MIKG01000026">
    <property type="protein sequence ID" value="RAO73731.1"/>
    <property type="molecule type" value="Genomic_DNA"/>
</dbReference>
<keyword evidence="2 3" id="KW-0040">ANK repeat</keyword>
<dbReference type="SUPFAM" id="SSF48403">
    <property type="entry name" value="Ankyrin repeat"/>
    <property type="match status" value="1"/>
</dbReference>
<dbReference type="InterPro" id="IPR036770">
    <property type="entry name" value="Ankyrin_rpt-contain_sf"/>
</dbReference>
<dbReference type="STRING" id="1196081.A0A364LDD9"/>
<evidence type="ECO:0000256" key="1">
    <source>
        <dbReference type="ARBA" id="ARBA00022737"/>
    </source>
</evidence>
<dbReference type="SMART" id="SM00248">
    <property type="entry name" value="ANK"/>
    <property type="match status" value="4"/>
</dbReference>
<dbReference type="PROSITE" id="PS50297">
    <property type="entry name" value="ANK_REP_REGION"/>
    <property type="match status" value="2"/>
</dbReference>
<proteinExistence type="predicted"/>
<dbReference type="Pfam" id="PF12796">
    <property type="entry name" value="Ank_2"/>
    <property type="match status" value="1"/>
</dbReference>
<gene>
    <name evidence="4" type="ORF">BHQ10_009743</name>
</gene>
<dbReference type="GeneID" id="63798957"/>
<evidence type="ECO:0000256" key="2">
    <source>
        <dbReference type="ARBA" id="ARBA00023043"/>
    </source>
</evidence>
<organism evidence="4 5">
    <name type="scientific">Talaromyces amestolkiae</name>
    <dbReference type="NCBI Taxonomy" id="1196081"/>
    <lineage>
        <taxon>Eukaryota</taxon>
        <taxon>Fungi</taxon>
        <taxon>Dikarya</taxon>
        <taxon>Ascomycota</taxon>
        <taxon>Pezizomycotina</taxon>
        <taxon>Eurotiomycetes</taxon>
        <taxon>Eurotiomycetidae</taxon>
        <taxon>Eurotiales</taxon>
        <taxon>Trichocomaceae</taxon>
        <taxon>Talaromyces</taxon>
        <taxon>Talaromyces sect. Talaromyces</taxon>
    </lineage>
</organism>
<dbReference type="PANTHER" id="PTHR24198:SF165">
    <property type="entry name" value="ANKYRIN REPEAT-CONTAINING PROTEIN-RELATED"/>
    <property type="match status" value="1"/>
</dbReference>